<name>A0A377KDW1_ECOLX</name>
<proteinExistence type="predicted"/>
<gene>
    <name evidence="1" type="ORF">NCTC9075_06176</name>
</gene>
<organism evidence="1 2">
    <name type="scientific">Escherichia coli</name>
    <dbReference type="NCBI Taxonomy" id="562"/>
    <lineage>
        <taxon>Bacteria</taxon>
        <taxon>Pseudomonadati</taxon>
        <taxon>Pseudomonadota</taxon>
        <taxon>Gammaproteobacteria</taxon>
        <taxon>Enterobacterales</taxon>
        <taxon>Enterobacteriaceae</taxon>
        <taxon>Escherichia</taxon>
    </lineage>
</organism>
<reference evidence="1 2" key="1">
    <citation type="submission" date="2018-06" db="EMBL/GenBank/DDBJ databases">
        <authorList>
            <consortium name="Pathogen Informatics"/>
            <person name="Doyle S."/>
        </authorList>
    </citation>
    <scope>NUCLEOTIDE SEQUENCE [LARGE SCALE GENOMIC DNA]</scope>
    <source>
        <strain evidence="1 2">NCTC9075</strain>
    </source>
</reference>
<dbReference type="Proteomes" id="UP000254181">
    <property type="component" value="Unassembled WGS sequence"/>
</dbReference>
<accession>A0A377KDW1</accession>
<protein>
    <submittedName>
        <fullName evidence="1">Uncharacterized protein</fullName>
    </submittedName>
</protein>
<dbReference type="AlphaFoldDB" id="A0A377KDW1"/>
<evidence type="ECO:0000313" key="2">
    <source>
        <dbReference type="Proteomes" id="UP000254181"/>
    </source>
</evidence>
<evidence type="ECO:0000313" key="1">
    <source>
        <dbReference type="EMBL" id="STP22680.1"/>
    </source>
</evidence>
<dbReference type="EMBL" id="UGEM01000004">
    <property type="protein sequence ID" value="STP22680.1"/>
    <property type="molecule type" value="Genomic_DNA"/>
</dbReference>
<sequence length="75" mass="8332">MFDIFAETASGLQPVSSALASKTRTIRRFIISDLKKVMVQPAGRTTTALLHARDVFTRAGIHFDDFADLYETAEL</sequence>